<organism evidence="1 2">
    <name type="scientific">Nibea albiflora</name>
    <name type="common">Yellow drum</name>
    <name type="synonym">Corvina albiflora</name>
    <dbReference type="NCBI Taxonomy" id="240163"/>
    <lineage>
        <taxon>Eukaryota</taxon>
        <taxon>Metazoa</taxon>
        <taxon>Chordata</taxon>
        <taxon>Craniata</taxon>
        <taxon>Vertebrata</taxon>
        <taxon>Euteleostomi</taxon>
        <taxon>Actinopterygii</taxon>
        <taxon>Neopterygii</taxon>
        <taxon>Teleostei</taxon>
        <taxon>Neoteleostei</taxon>
        <taxon>Acanthomorphata</taxon>
        <taxon>Eupercaria</taxon>
        <taxon>Sciaenidae</taxon>
        <taxon>Nibea</taxon>
    </lineage>
</organism>
<name>A0ACB7EG48_NIBAL</name>
<gene>
    <name evidence="1" type="ORF">GBF38_001874</name>
</gene>
<evidence type="ECO:0000313" key="1">
    <source>
        <dbReference type="EMBL" id="KAG7999826.1"/>
    </source>
</evidence>
<dbReference type="EMBL" id="CM024797">
    <property type="protein sequence ID" value="KAG7999826.1"/>
    <property type="molecule type" value="Genomic_DNA"/>
</dbReference>
<accession>A0ACB7EG48</accession>
<protein>
    <submittedName>
        <fullName evidence="1">Uncharacterized protein</fullName>
    </submittedName>
</protein>
<sequence>MSTYKWMEEEAAAIALHTGQAIPDSTTWSGGYVGVRHQRCATGSNQSGQQRAAKTPKRPSMKKKQRNNLYWTGHLQERQPLSTAYLPPGRRSDRRQDVTQPCLSQARGRQVISAHLYAPPSPRDWLRRWHS</sequence>
<evidence type="ECO:0000313" key="2">
    <source>
        <dbReference type="Proteomes" id="UP000805704"/>
    </source>
</evidence>
<keyword evidence="2" id="KW-1185">Reference proteome</keyword>
<comment type="caution">
    <text evidence="1">The sequence shown here is derived from an EMBL/GenBank/DDBJ whole genome shotgun (WGS) entry which is preliminary data.</text>
</comment>
<proteinExistence type="predicted"/>
<reference evidence="1" key="1">
    <citation type="submission" date="2020-04" db="EMBL/GenBank/DDBJ databases">
        <title>A chromosome-scale assembly and high-density genetic map of the yellow drum (Nibea albiflora) genome.</title>
        <authorList>
            <person name="Xu D."/>
            <person name="Zhang W."/>
            <person name="Chen R."/>
            <person name="Tan P."/>
            <person name="Wang L."/>
            <person name="Song H."/>
            <person name="Tian L."/>
            <person name="Zhu Q."/>
            <person name="Wang B."/>
        </authorList>
    </citation>
    <scope>NUCLEOTIDE SEQUENCE</scope>
    <source>
        <strain evidence="1">ZJHYS-2018</strain>
    </source>
</reference>
<dbReference type="Proteomes" id="UP000805704">
    <property type="component" value="Chromosome 9"/>
</dbReference>